<name>A0A4Y7SIM0_COPMI</name>
<comment type="caution">
    <text evidence="1">The sequence shown here is derived from an EMBL/GenBank/DDBJ whole genome shotgun (WGS) entry which is preliminary data.</text>
</comment>
<dbReference type="Proteomes" id="UP000298030">
    <property type="component" value="Unassembled WGS sequence"/>
</dbReference>
<organism evidence="1 2">
    <name type="scientific">Coprinellus micaceus</name>
    <name type="common">Glistening ink-cap mushroom</name>
    <name type="synonym">Coprinus micaceus</name>
    <dbReference type="NCBI Taxonomy" id="71717"/>
    <lineage>
        <taxon>Eukaryota</taxon>
        <taxon>Fungi</taxon>
        <taxon>Dikarya</taxon>
        <taxon>Basidiomycota</taxon>
        <taxon>Agaricomycotina</taxon>
        <taxon>Agaricomycetes</taxon>
        <taxon>Agaricomycetidae</taxon>
        <taxon>Agaricales</taxon>
        <taxon>Agaricineae</taxon>
        <taxon>Psathyrellaceae</taxon>
        <taxon>Coprinellus</taxon>
    </lineage>
</organism>
<reference evidence="1 2" key="1">
    <citation type="journal article" date="2019" name="Nat. Ecol. Evol.">
        <title>Megaphylogeny resolves global patterns of mushroom evolution.</title>
        <authorList>
            <person name="Varga T."/>
            <person name="Krizsan K."/>
            <person name="Foldi C."/>
            <person name="Dima B."/>
            <person name="Sanchez-Garcia M."/>
            <person name="Sanchez-Ramirez S."/>
            <person name="Szollosi G.J."/>
            <person name="Szarkandi J.G."/>
            <person name="Papp V."/>
            <person name="Albert L."/>
            <person name="Andreopoulos W."/>
            <person name="Angelini C."/>
            <person name="Antonin V."/>
            <person name="Barry K.W."/>
            <person name="Bougher N.L."/>
            <person name="Buchanan P."/>
            <person name="Buyck B."/>
            <person name="Bense V."/>
            <person name="Catcheside P."/>
            <person name="Chovatia M."/>
            <person name="Cooper J."/>
            <person name="Damon W."/>
            <person name="Desjardin D."/>
            <person name="Finy P."/>
            <person name="Geml J."/>
            <person name="Haridas S."/>
            <person name="Hughes K."/>
            <person name="Justo A."/>
            <person name="Karasinski D."/>
            <person name="Kautmanova I."/>
            <person name="Kiss B."/>
            <person name="Kocsube S."/>
            <person name="Kotiranta H."/>
            <person name="LaButti K.M."/>
            <person name="Lechner B.E."/>
            <person name="Liimatainen K."/>
            <person name="Lipzen A."/>
            <person name="Lukacs Z."/>
            <person name="Mihaltcheva S."/>
            <person name="Morgado L.N."/>
            <person name="Niskanen T."/>
            <person name="Noordeloos M.E."/>
            <person name="Ohm R.A."/>
            <person name="Ortiz-Santana B."/>
            <person name="Ovrebo C."/>
            <person name="Racz N."/>
            <person name="Riley R."/>
            <person name="Savchenko A."/>
            <person name="Shiryaev A."/>
            <person name="Soop K."/>
            <person name="Spirin V."/>
            <person name="Szebenyi C."/>
            <person name="Tomsovsky M."/>
            <person name="Tulloss R.E."/>
            <person name="Uehling J."/>
            <person name="Grigoriev I.V."/>
            <person name="Vagvolgyi C."/>
            <person name="Papp T."/>
            <person name="Martin F.M."/>
            <person name="Miettinen O."/>
            <person name="Hibbett D.S."/>
            <person name="Nagy L.G."/>
        </authorList>
    </citation>
    <scope>NUCLEOTIDE SEQUENCE [LARGE SCALE GENOMIC DNA]</scope>
    <source>
        <strain evidence="1 2">FP101781</strain>
    </source>
</reference>
<evidence type="ECO:0000313" key="2">
    <source>
        <dbReference type="Proteomes" id="UP000298030"/>
    </source>
</evidence>
<dbReference type="AlphaFoldDB" id="A0A4Y7SIM0"/>
<proteinExistence type="predicted"/>
<evidence type="ECO:0000313" key="1">
    <source>
        <dbReference type="EMBL" id="TEB21737.1"/>
    </source>
</evidence>
<accession>A0A4Y7SIM0</accession>
<gene>
    <name evidence="1" type="ORF">FA13DRAFT_96908</name>
</gene>
<protein>
    <submittedName>
        <fullName evidence="1">Uncharacterized protein</fullName>
    </submittedName>
</protein>
<sequence length="179" mass="19268">MLFQATGNTASCSCLFFTYHVLAPVDDTTPYTCRTLPSTCEIPAISIGTHGASAKFDEQFSRFENPWRLPTGAKGRWLKRVQVHTTGNMTVRCASVSHLSGQRLTHPAPSLVGSPTQTGSHITIVGRHRDSSASSLQDRGCKVSNSVGFVCELSSDVKRWGFGPSDHAPSIPGLVYDSA</sequence>
<keyword evidence="2" id="KW-1185">Reference proteome</keyword>
<dbReference type="EMBL" id="QPFP01000104">
    <property type="protein sequence ID" value="TEB21737.1"/>
    <property type="molecule type" value="Genomic_DNA"/>
</dbReference>